<feature type="domain" description="Aldehyde dehydrogenase" evidence="7">
    <location>
        <begin position="135"/>
        <end position="613"/>
    </location>
</feature>
<dbReference type="PROSITE" id="PS00070">
    <property type="entry name" value="ALDEHYDE_DEHYDR_CYS"/>
    <property type="match status" value="1"/>
</dbReference>
<evidence type="ECO:0000256" key="1">
    <source>
        <dbReference type="ARBA" id="ARBA00009986"/>
    </source>
</evidence>
<dbReference type="Proteomes" id="UP000280598">
    <property type="component" value="Unassembled WGS sequence"/>
</dbReference>
<dbReference type="EMBL" id="QWIS01000015">
    <property type="protein sequence ID" value="RMZ15912.1"/>
    <property type="molecule type" value="Genomic_DNA"/>
</dbReference>
<dbReference type="Gene3D" id="3.40.605.10">
    <property type="entry name" value="Aldehyde Dehydrogenase, Chain A, domain 1"/>
    <property type="match status" value="1"/>
</dbReference>
<evidence type="ECO:0000313" key="9">
    <source>
        <dbReference type="Proteomes" id="UP000280598"/>
    </source>
</evidence>
<dbReference type="VEuPathDB" id="FungiDB:BTJ68_11564"/>
<dbReference type="InterPro" id="IPR016163">
    <property type="entry name" value="Ald_DH_C"/>
</dbReference>
<comment type="caution">
    <text evidence="8">The sequence shown here is derived from an EMBL/GenBank/DDBJ whole genome shotgun (WGS) entry which is preliminary data.</text>
</comment>
<dbReference type="PROSITE" id="PS00687">
    <property type="entry name" value="ALDEHYDE_DEHYDR_GLU"/>
    <property type="match status" value="1"/>
</dbReference>
<evidence type="ECO:0000256" key="3">
    <source>
        <dbReference type="ARBA" id="ARBA00024226"/>
    </source>
</evidence>
<dbReference type="InterPro" id="IPR029510">
    <property type="entry name" value="Ald_DH_CS_GLU"/>
</dbReference>
<evidence type="ECO:0000259" key="7">
    <source>
        <dbReference type="Pfam" id="PF00171"/>
    </source>
</evidence>
<comment type="similarity">
    <text evidence="1 6">Belongs to the aldehyde dehydrogenase family.</text>
</comment>
<accession>A0A3M7HS69</accession>
<feature type="non-terminal residue" evidence="8">
    <location>
        <position position="1"/>
    </location>
</feature>
<keyword evidence="2 6" id="KW-0560">Oxidoreductase</keyword>
<dbReference type="InterPro" id="IPR016161">
    <property type="entry name" value="Ald_DH/histidinol_DH"/>
</dbReference>
<name>A0A3M7HS69_HORWE</name>
<protein>
    <recommendedName>
        <fullName evidence="3">aldehyde dehydrogenase (NAD(+))</fullName>
        <ecNumber evidence="3">1.2.1.3</ecNumber>
    </recommendedName>
</protein>
<dbReference type="FunFam" id="3.40.605.10:FF:000014">
    <property type="entry name" value="aldehyde dehydrogenase 22A1"/>
    <property type="match status" value="1"/>
</dbReference>
<dbReference type="PANTHER" id="PTHR11699">
    <property type="entry name" value="ALDEHYDE DEHYDROGENASE-RELATED"/>
    <property type="match status" value="1"/>
</dbReference>
<organism evidence="8 9">
    <name type="scientific">Hortaea werneckii</name>
    <name type="common">Black yeast</name>
    <name type="synonym">Cladosporium werneckii</name>
    <dbReference type="NCBI Taxonomy" id="91943"/>
    <lineage>
        <taxon>Eukaryota</taxon>
        <taxon>Fungi</taxon>
        <taxon>Dikarya</taxon>
        <taxon>Ascomycota</taxon>
        <taxon>Pezizomycotina</taxon>
        <taxon>Dothideomycetes</taxon>
        <taxon>Dothideomycetidae</taxon>
        <taxon>Mycosphaerellales</taxon>
        <taxon>Teratosphaeriaceae</taxon>
        <taxon>Hortaea</taxon>
    </lineage>
</organism>
<dbReference type="Gene3D" id="3.40.309.10">
    <property type="entry name" value="Aldehyde Dehydrogenase, Chain A, domain 2"/>
    <property type="match status" value="1"/>
</dbReference>
<feature type="active site" evidence="5">
    <location>
        <position position="371"/>
    </location>
</feature>
<evidence type="ECO:0000256" key="2">
    <source>
        <dbReference type="ARBA" id="ARBA00023002"/>
    </source>
</evidence>
<dbReference type="Pfam" id="PF00171">
    <property type="entry name" value="Aldedh"/>
    <property type="match status" value="1"/>
</dbReference>
<dbReference type="InterPro" id="IPR016162">
    <property type="entry name" value="Ald_DH_N"/>
</dbReference>
<evidence type="ECO:0000256" key="4">
    <source>
        <dbReference type="ARBA" id="ARBA00049194"/>
    </source>
</evidence>
<dbReference type="AlphaFoldDB" id="A0A3M7HS69"/>
<evidence type="ECO:0000313" key="8">
    <source>
        <dbReference type="EMBL" id="RMZ15912.1"/>
    </source>
</evidence>
<dbReference type="CDD" id="cd07098">
    <property type="entry name" value="ALDH_F15-22"/>
    <property type="match status" value="1"/>
</dbReference>
<evidence type="ECO:0000256" key="6">
    <source>
        <dbReference type="RuleBase" id="RU003345"/>
    </source>
</evidence>
<dbReference type="InterPro" id="IPR016160">
    <property type="entry name" value="Ald_DH_CS_CYS"/>
</dbReference>
<gene>
    <name evidence="8" type="ORF">D0860_01301</name>
</gene>
<dbReference type="InterPro" id="IPR015590">
    <property type="entry name" value="Aldehyde_DH_dom"/>
</dbReference>
<dbReference type="SUPFAM" id="SSF53720">
    <property type="entry name" value="ALDH-like"/>
    <property type="match status" value="1"/>
</dbReference>
<comment type="catalytic activity">
    <reaction evidence="4">
        <text>an aldehyde + NAD(+) + H2O = a carboxylate + NADH + 2 H(+)</text>
        <dbReference type="Rhea" id="RHEA:16185"/>
        <dbReference type="ChEBI" id="CHEBI:15377"/>
        <dbReference type="ChEBI" id="CHEBI:15378"/>
        <dbReference type="ChEBI" id="CHEBI:17478"/>
        <dbReference type="ChEBI" id="CHEBI:29067"/>
        <dbReference type="ChEBI" id="CHEBI:57540"/>
        <dbReference type="ChEBI" id="CHEBI:57945"/>
        <dbReference type="EC" id="1.2.1.3"/>
    </reaction>
</comment>
<proteinExistence type="inferred from homology"/>
<dbReference type="GO" id="GO:0004029">
    <property type="term" value="F:aldehyde dehydrogenase (NAD+) activity"/>
    <property type="evidence" value="ECO:0007669"/>
    <property type="project" value="UniProtKB-EC"/>
</dbReference>
<reference evidence="8 9" key="1">
    <citation type="journal article" date="2018" name="BMC Genomics">
        <title>Genomic evidence for intraspecific hybridization in a clonal and extremely halotolerant yeast.</title>
        <authorList>
            <person name="Gostincar C."/>
            <person name="Stajich J.E."/>
            <person name="Zupancic J."/>
            <person name="Zalar P."/>
            <person name="Gunde-Cimerman N."/>
        </authorList>
    </citation>
    <scope>NUCLEOTIDE SEQUENCE [LARGE SCALE GENOMIC DNA]</scope>
    <source>
        <strain evidence="8 9">EXF-562</strain>
    </source>
</reference>
<dbReference type="FunFam" id="3.40.309.10:FF:000024">
    <property type="entry name" value="Betaine aldehyde dehydrogenase"/>
    <property type="match status" value="1"/>
</dbReference>
<evidence type="ECO:0000256" key="5">
    <source>
        <dbReference type="PROSITE-ProRule" id="PRU10007"/>
    </source>
</evidence>
<dbReference type="EC" id="1.2.1.3" evidence="3"/>
<sequence length="667" mass="72049">FGSPSIPLGVTDDLVLVSFSGNHQWRVAARTRRPTGIQFQFLVHALSAVPGEHPSHVLKVSAAAPIMAEIQTFLLDVKTIASVAALVVAAWALYAFLSDDCEKTVDFTVPAPDPCKPDWKGKVLDEPNIKVAGSTAVQCYAPATGQLLGSVDPVTADDIDRLVAKAAKAQITWSQSTWPQRRRVLKTLLKFVLDNQDTIVRAACLDSGKTRVDALFGEVLVTVEKLKWTIDHGEKALTADRRPTNLLMFYKKNEVRYEPLGVVAACVSWNYPFHNLFGPIISALFTGNATIVKNSEQTAWSSAYYANIARAALSACGHDPDLVHAITCWPDTASYLTSHPGISHLTFIGSRPVAHEVAKGAAKVLTPLCVELGGKDAAIVLDDPADKPEKEGEIQRVASIIMRGVFQSAGQNCIGIERVVAMPQAYDRLVKLLEPRIAKMRLGSDLTDAGVDMGAMISPASFARLEGLVAEAVNQGAKLLAGGHHYEHPAHRTGHYFKPTLLVDVTPSMRIAQEELFAPVCVLMRAESVDEAIKITNSTPYGLGCSVFGPTSNRAAQAQLDRVSREVRTGMVAVNDFAVFYAVQLPFGGVGGSGYGRFAGDEGLRGLCNAKSVCVDRWPGLIKTAIPAKLDYPMQTGAWEMGRGVVEVGYGENGARRIRGLRRMVRL</sequence>